<organism evidence="1 2">
    <name type="scientific">Entomophthora muscae</name>
    <dbReference type="NCBI Taxonomy" id="34485"/>
    <lineage>
        <taxon>Eukaryota</taxon>
        <taxon>Fungi</taxon>
        <taxon>Fungi incertae sedis</taxon>
        <taxon>Zoopagomycota</taxon>
        <taxon>Entomophthoromycotina</taxon>
        <taxon>Entomophthoromycetes</taxon>
        <taxon>Entomophthorales</taxon>
        <taxon>Entomophthoraceae</taxon>
        <taxon>Entomophthora</taxon>
    </lineage>
</organism>
<proteinExistence type="predicted"/>
<reference evidence="1" key="1">
    <citation type="submission" date="2022-04" db="EMBL/GenBank/DDBJ databases">
        <title>Genome of the entomopathogenic fungus Entomophthora muscae.</title>
        <authorList>
            <person name="Elya C."/>
            <person name="Lovett B.R."/>
            <person name="Lee E."/>
            <person name="Macias A.M."/>
            <person name="Hajek A.E."/>
            <person name="De Bivort B.L."/>
            <person name="Kasson M.T."/>
            <person name="De Fine Licht H.H."/>
            <person name="Stajich J.E."/>
        </authorList>
    </citation>
    <scope>NUCLEOTIDE SEQUENCE</scope>
    <source>
        <strain evidence="1">Berkeley</strain>
    </source>
</reference>
<gene>
    <name evidence="1" type="ORF">DSO57_1024931</name>
</gene>
<accession>A0ACC2UCC2</accession>
<evidence type="ECO:0000313" key="1">
    <source>
        <dbReference type="EMBL" id="KAJ9084396.1"/>
    </source>
</evidence>
<comment type="caution">
    <text evidence="1">The sequence shown here is derived from an EMBL/GenBank/DDBJ whole genome shotgun (WGS) entry which is preliminary data.</text>
</comment>
<dbReference type="Proteomes" id="UP001165960">
    <property type="component" value="Unassembled WGS sequence"/>
</dbReference>
<dbReference type="EMBL" id="QTSX02000847">
    <property type="protein sequence ID" value="KAJ9084396.1"/>
    <property type="molecule type" value="Genomic_DNA"/>
</dbReference>
<evidence type="ECO:0000313" key="2">
    <source>
        <dbReference type="Proteomes" id="UP001165960"/>
    </source>
</evidence>
<protein>
    <submittedName>
        <fullName evidence="1">Uncharacterized protein</fullName>
    </submittedName>
</protein>
<sequence>MEGYYWGKTSLLIPKVKCPRKLCSIDLQTFFNLSSYEEWYQPNGSTNVKHPNNDKLPFQLEPLSNEKWQVSGRFMYKGPTGLLLWFKPLYWAKSTWISTTEYSKSKQSTKVQPVTIFHPIGKHGKLYGILGLSNQTFEAELQFQPPFSFQIL</sequence>
<name>A0ACC2UCC2_9FUNG</name>
<keyword evidence="2" id="KW-1185">Reference proteome</keyword>